<dbReference type="RefSeq" id="YP_010668033.1">
    <property type="nucleotide sequence ID" value="NC_070952.1"/>
</dbReference>
<name>A0AAE7X2S5_9CAUD</name>
<evidence type="ECO:0000313" key="1">
    <source>
        <dbReference type="EMBL" id="QZA70752.1"/>
    </source>
</evidence>
<sequence length="321" mass="37494">MELHQRWLAVLRGERMKDKIALAEGKITNEEYMENVNWHNHNNINRRYGAVGRERQFVEAGKLIKNKEKILVLVPHGTSEELNANSIRFWNLQDVLLNAVYQEDPDSADLKDPHYVLMDPTFDELRNPTGLIQKEITKADIVLYLNMYEQWVVMKTPHQELDNRYLWVLEIPAVKLDDLFVNNPKEVWVYIDHRLGHTNDCENLYHGFAERLAKVKPDVKLHLMSGHPHTEWMRDKEIVLMAGRFDFFVKHAPQTPHIAKVIPLNELVEPDSKIHQHLYFGHSTLTSQCRTEFSREKPLMPYEAPGAGYCADKLIPDSDDK</sequence>
<accession>A0AAE7X2S5</accession>
<organism evidence="1 2">
    <name type="scientific">Erwinia phage AH04</name>
    <dbReference type="NCBI Taxonomy" id="2869569"/>
    <lineage>
        <taxon>Viruses</taxon>
        <taxon>Duplodnaviria</taxon>
        <taxon>Heunggongvirae</taxon>
        <taxon>Uroviricota</taxon>
        <taxon>Caudoviricetes</taxon>
        <taxon>Chimalliviridae</taxon>
        <taxon>Meadowvirus</taxon>
        <taxon>Meadowvirus AH04</taxon>
    </lineage>
</organism>
<dbReference type="Proteomes" id="UP000827517">
    <property type="component" value="Segment"/>
</dbReference>
<dbReference type="EMBL" id="MZ501267">
    <property type="protein sequence ID" value="QZA70752.1"/>
    <property type="molecule type" value="Genomic_DNA"/>
</dbReference>
<reference evidence="1" key="1">
    <citation type="submission" date="2021-07" db="EMBL/GenBank/DDBJ databases">
        <authorList>
            <person name="Roth S.J."/>
            <person name="Krukonis G.P."/>
            <person name="Delesalle V.A."/>
        </authorList>
    </citation>
    <scope>NUCLEOTIDE SEQUENCE</scope>
</reference>
<evidence type="ECO:0000313" key="2">
    <source>
        <dbReference type="Proteomes" id="UP000827517"/>
    </source>
</evidence>
<dbReference type="GeneID" id="77944157"/>
<protein>
    <submittedName>
        <fullName evidence="1">Uncharacterized protein</fullName>
    </submittedName>
</protein>
<proteinExistence type="predicted"/>
<keyword evidence="2" id="KW-1185">Reference proteome</keyword>
<dbReference type="KEGG" id="vg:77944157"/>
<gene>
    <name evidence="1" type="primary">279</name>
    <name evidence="1" type="ORF">AH04_279</name>
</gene>